<dbReference type="PANTHER" id="PTHR43420">
    <property type="entry name" value="ACETYLTRANSFERASE"/>
    <property type="match status" value="1"/>
</dbReference>
<evidence type="ECO:0000256" key="2">
    <source>
        <dbReference type="ARBA" id="ARBA00023315"/>
    </source>
</evidence>
<dbReference type="InterPro" id="IPR016181">
    <property type="entry name" value="Acyl_CoA_acyltransferase"/>
</dbReference>
<dbReference type="Proteomes" id="UP000614200">
    <property type="component" value="Unassembled WGS sequence"/>
</dbReference>
<reference evidence="4 5" key="1">
    <citation type="submission" date="2020-11" db="EMBL/GenBank/DDBJ databases">
        <title>Fusibacter basophilias sp. nov.</title>
        <authorList>
            <person name="Qiu D."/>
        </authorList>
    </citation>
    <scope>NUCLEOTIDE SEQUENCE [LARGE SCALE GENOMIC DNA]</scope>
    <source>
        <strain evidence="4 5">Q10-2</strain>
    </source>
</reference>
<evidence type="ECO:0000259" key="3">
    <source>
        <dbReference type="PROSITE" id="PS51186"/>
    </source>
</evidence>
<dbReference type="Pfam" id="PF00583">
    <property type="entry name" value="Acetyltransf_1"/>
    <property type="match status" value="1"/>
</dbReference>
<comment type="caution">
    <text evidence="4">The sequence shown here is derived from an EMBL/GenBank/DDBJ whole genome shotgun (WGS) entry which is preliminary data.</text>
</comment>
<evidence type="ECO:0000313" key="5">
    <source>
        <dbReference type="Proteomes" id="UP000614200"/>
    </source>
</evidence>
<dbReference type="InterPro" id="IPR050680">
    <property type="entry name" value="YpeA/RimI_acetyltransf"/>
</dbReference>
<organism evidence="4 5">
    <name type="scientific">Fusibacter ferrireducens</name>
    <dbReference type="NCBI Taxonomy" id="2785058"/>
    <lineage>
        <taxon>Bacteria</taxon>
        <taxon>Bacillati</taxon>
        <taxon>Bacillota</taxon>
        <taxon>Clostridia</taxon>
        <taxon>Eubacteriales</taxon>
        <taxon>Eubacteriales Family XII. Incertae Sedis</taxon>
        <taxon>Fusibacter</taxon>
    </lineage>
</organism>
<dbReference type="CDD" id="cd04301">
    <property type="entry name" value="NAT_SF"/>
    <property type="match status" value="1"/>
</dbReference>
<keyword evidence="1" id="KW-0808">Transferase</keyword>
<name>A0ABR9ZQD6_9FIRM</name>
<evidence type="ECO:0000313" key="4">
    <source>
        <dbReference type="EMBL" id="MBF4692634.1"/>
    </source>
</evidence>
<evidence type="ECO:0000256" key="1">
    <source>
        <dbReference type="ARBA" id="ARBA00022679"/>
    </source>
</evidence>
<protein>
    <submittedName>
        <fullName evidence="4">GNAT family N-acetyltransferase</fullName>
    </submittedName>
</protein>
<accession>A0ABR9ZQD6</accession>
<proteinExistence type="predicted"/>
<keyword evidence="5" id="KW-1185">Reference proteome</keyword>
<dbReference type="PANTHER" id="PTHR43420:SF12">
    <property type="entry name" value="N-ACETYLTRANSFERASE DOMAIN-CONTAINING PROTEIN"/>
    <property type="match status" value="1"/>
</dbReference>
<gene>
    <name evidence="4" type="ORF">ISU02_05870</name>
</gene>
<dbReference type="EMBL" id="JADKNH010000003">
    <property type="protein sequence ID" value="MBF4692634.1"/>
    <property type="molecule type" value="Genomic_DNA"/>
</dbReference>
<dbReference type="Gene3D" id="3.40.630.30">
    <property type="match status" value="1"/>
</dbReference>
<dbReference type="PROSITE" id="PS51186">
    <property type="entry name" value="GNAT"/>
    <property type="match status" value="1"/>
</dbReference>
<dbReference type="SUPFAM" id="SSF55729">
    <property type="entry name" value="Acyl-CoA N-acyltransferases (Nat)"/>
    <property type="match status" value="1"/>
</dbReference>
<keyword evidence="2" id="KW-0012">Acyltransferase</keyword>
<feature type="domain" description="N-acetyltransferase" evidence="3">
    <location>
        <begin position="108"/>
        <end position="267"/>
    </location>
</feature>
<sequence length="267" mass="30730">MKKKDRDKRIDRNIEEISLNAFPAAFVDLYDGWVIRRTPNYPSRRINSVNVLTTSSGEGIHHKIDYCEAFFKERYSEIAFKMTNRETHNAMDILLASRGYLKVTPTNVMILNLDTDFEPNLNFQSKDIDMGTLTMSIEETLEPKWLEDYIAFKCLSEKECNALQACLGKISNPVLYLSVRDRDKWIGAGQAVVEAGYVGLFDIAVHEQYRCKGIGKAIMRTLLEKAKEMGAEIAYLQVVADNEAAKRLYGNLGFQELYQYWYRVKSF</sequence>
<dbReference type="RefSeq" id="WP_194700875.1">
    <property type="nucleotide sequence ID" value="NZ_JADKNH010000003.1"/>
</dbReference>
<dbReference type="InterPro" id="IPR000182">
    <property type="entry name" value="GNAT_dom"/>
</dbReference>